<dbReference type="InterPro" id="IPR052717">
    <property type="entry name" value="Vacuolar_transposase_reg"/>
</dbReference>
<protein>
    <recommendedName>
        <fullName evidence="1">HAT C-terminal dimerisation domain-containing protein</fullName>
    </recommendedName>
</protein>
<accession>A0AAV1HB29</accession>
<dbReference type="GO" id="GO:0006357">
    <property type="term" value="P:regulation of transcription by RNA polymerase II"/>
    <property type="evidence" value="ECO:0007669"/>
    <property type="project" value="TreeGrafter"/>
</dbReference>
<dbReference type="AlphaFoldDB" id="A0AAV1HB29"/>
<gene>
    <name evidence="2" type="ORF">XNOV1_A015214</name>
</gene>
<feature type="domain" description="HAT C-terminal dimerisation" evidence="1">
    <location>
        <begin position="343"/>
        <end position="413"/>
    </location>
</feature>
<evidence type="ECO:0000313" key="3">
    <source>
        <dbReference type="Proteomes" id="UP001178508"/>
    </source>
</evidence>
<organism evidence="2 3">
    <name type="scientific">Xyrichtys novacula</name>
    <name type="common">Pearly razorfish</name>
    <name type="synonym">Hemipteronotus novacula</name>
    <dbReference type="NCBI Taxonomy" id="13765"/>
    <lineage>
        <taxon>Eukaryota</taxon>
        <taxon>Metazoa</taxon>
        <taxon>Chordata</taxon>
        <taxon>Craniata</taxon>
        <taxon>Vertebrata</taxon>
        <taxon>Euteleostomi</taxon>
        <taxon>Actinopterygii</taxon>
        <taxon>Neopterygii</taxon>
        <taxon>Teleostei</taxon>
        <taxon>Neoteleostei</taxon>
        <taxon>Acanthomorphata</taxon>
        <taxon>Eupercaria</taxon>
        <taxon>Labriformes</taxon>
        <taxon>Labridae</taxon>
        <taxon>Xyrichtys</taxon>
    </lineage>
</organism>
<proteinExistence type="predicted"/>
<sequence length="421" mass="47027">MDFSLDDFMASPSFAQIEKCKKADLLIVANYFNVQIPYNVNKAELKQLLCAQLVEKGVLPKPALDAVAAGDVASVAPGAEVKAAGAAGTLTAGAELGPVTDPLMGTMTTEDLRIALQIKEAETRNKQLEVFPDTFDDRVCALVKRVFCKAPQRRQELQAYMQALGLALVMPVFAVMTRWGSWIEAVQYLVENLDILCDFISSLPLSSKAVRDLKELLEVILIVEHSTEIKTTITKLENLLMLFEYGHDVGAEDWHPGTTERLRELDEDDRAACTELFQKTMADCSDKLQNVMVSHPSMELFKSLPVFDTAKVAGVRKNIQDNVQVAPALTGVSAEEWHHYIHMDKSDTEEVSPVEWWATRENRMPNLAPLAALYLHLPTTSVAVERLFLHYAMLLTQYRQSLTENNIKMMLIAKLSSRQQD</sequence>
<reference evidence="2" key="1">
    <citation type="submission" date="2023-08" db="EMBL/GenBank/DDBJ databases">
        <authorList>
            <person name="Alioto T."/>
            <person name="Alioto T."/>
            <person name="Gomez Garrido J."/>
        </authorList>
    </citation>
    <scope>NUCLEOTIDE SEQUENCE</scope>
</reference>
<dbReference type="InterPro" id="IPR008906">
    <property type="entry name" value="HATC_C_dom"/>
</dbReference>
<dbReference type="Proteomes" id="UP001178508">
    <property type="component" value="Chromosome 20"/>
</dbReference>
<dbReference type="GO" id="GO:0005634">
    <property type="term" value="C:nucleus"/>
    <property type="evidence" value="ECO:0007669"/>
    <property type="project" value="TreeGrafter"/>
</dbReference>
<dbReference type="InterPro" id="IPR012337">
    <property type="entry name" value="RNaseH-like_sf"/>
</dbReference>
<name>A0AAV1HB29_XYRNO</name>
<dbReference type="SUPFAM" id="SSF53098">
    <property type="entry name" value="Ribonuclease H-like"/>
    <property type="match status" value="1"/>
</dbReference>
<evidence type="ECO:0000259" key="1">
    <source>
        <dbReference type="Pfam" id="PF05699"/>
    </source>
</evidence>
<dbReference type="PANTHER" id="PTHR46169:SF29">
    <property type="entry name" value="DNA REPLICATION-RELATED ELEMENT FACTOR, ISOFORM A"/>
    <property type="match status" value="1"/>
</dbReference>
<dbReference type="GO" id="GO:0046983">
    <property type="term" value="F:protein dimerization activity"/>
    <property type="evidence" value="ECO:0007669"/>
    <property type="project" value="InterPro"/>
</dbReference>
<keyword evidence="3" id="KW-1185">Reference proteome</keyword>
<dbReference type="PANTHER" id="PTHR46169">
    <property type="entry name" value="DNA REPLICATION-RELATED ELEMENT FACTOR, ISOFORM A"/>
    <property type="match status" value="1"/>
</dbReference>
<dbReference type="EMBL" id="OY660883">
    <property type="protein sequence ID" value="CAJ1081954.1"/>
    <property type="molecule type" value="Genomic_DNA"/>
</dbReference>
<evidence type="ECO:0000313" key="2">
    <source>
        <dbReference type="EMBL" id="CAJ1081954.1"/>
    </source>
</evidence>
<dbReference type="Pfam" id="PF05699">
    <property type="entry name" value="Dimer_Tnp_hAT"/>
    <property type="match status" value="1"/>
</dbReference>